<keyword evidence="12" id="KW-0175">Coiled coil</keyword>
<comment type="similarity">
    <text evidence="10">Belongs to the methyl-accepting chemotaxis (MCP) protein family.</text>
</comment>
<keyword evidence="2" id="KW-1003">Cell membrane</keyword>
<feature type="domain" description="HAMP" evidence="17">
    <location>
        <begin position="601"/>
        <end position="647"/>
    </location>
</feature>
<reference evidence="18" key="1">
    <citation type="submission" date="2020-10" db="EMBL/GenBank/DDBJ databases">
        <title>Connecting structure to function with the recovery of over 1000 high-quality activated sludge metagenome-assembled genomes encoding full-length rRNA genes using long-read sequencing.</title>
        <authorList>
            <person name="Singleton C.M."/>
            <person name="Petriglieri F."/>
            <person name="Kristensen J.M."/>
            <person name="Kirkegaard R.H."/>
            <person name="Michaelsen T.Y."/>
            <person name="Andersen M.H."/>
            <person name="Karst S.M."/>
            <person name="Dueholm M.S."/>
            <person name="Nielsen P.H."/>
            <person name="Albertsen M."/>
        </authorList>
    </citation>
    <scope>NUCLEOTIDE SEQUENCE</scope>
    <source>
        <strain evidence="18">Hirt_18-Q3-R61-65_BATAC.395</strain>
    </source>
</reference>
<evidence type="ECO:0000256" key="12">
    <source>
        <dbReference type="SAM" id="Coils"/>
    </source>
</evidence>
<evidence type="ECO:0000259" key="15">
    <source>
        <dbReference type="PROSITE" id="PS50111"/>
    </source>
</evidence>
<dbReference type="FunFam" id="3.30.450.20:FF:000075">
    <property type="entry name" value="Methyl-accepting chemotaxis protein"/>
    <property type="match status" value="1"/>
</dbReference>
<keyword evidence="9 11" id="KW-0807">Transducer</keyword>
<proteinExistence type="inferred from homology"/>
<dbReference type="PRINTS" id="PR00260">
    <property type="entry name" value="CHEMTRNSDUCR"/>
</dbReference>
<dbReference type="PROSITE" id="PS50885">
    <property type="entry name" value="HAMP"/>
    <property type="match status" value="2"/>
</dbReference>
<keyword evidence="3" id="KW-0488">Methylation</keyword>
<evidence type="ECO:0000313" key="18">
    <source>
        <dbReference type="EMBL" id="MBK8523076.1"/>
    </source>
</evidence>
<dbReference type="PROSITE" id="PS50111">
    <property type="entry name" value="CHEMOTAXIS_TRANSDUC_2"/>
    <property type="match status" value="1"/>
</dbReference>
<dbReference type="SMART" id="SM00086">
    <property type="entry name" value="PAC"/>
    <property type="match status" value="1"/>
</dbReference>
<feature type="domain" description="PAS" evidence="16">
    <location>
        <begin position="25"/>
        <end position="60"/>
    </location>
</feature>
<dbReference type="Pfam" id="PF00015">
    <property type="entry name" value="MCPsignal"/>
    <property type="match status" value="1"/>
</dbReference>
<dbReference type="InterPro" id="IPR035965">
    <property type="entry name" value="PAS-like_dom_sf"/>
</dbReference>
<keyword evidence="5" id="KW-0997">Cell inner membrane</keyword>
<evidence type="ECO:0000256" key="13">
    <source>
        <dbReference type="SAM" id="MobiDB-lite"/>
    </source>
</evidence>
<dbReference type="InterPro" id="IPR004090">
    <property type="entry name" value="Chemotax_Me-accpt_rcpt"/>
</dbReference>
<keyword evidence="8 14" id="KW-0472">Membrane</keyword>
<dbReference type="InterPro" id="IPR003660">
    <property type="entry name" value="HAMP_dom"/>
</dbReference>
<dbReference type="SUPFAM" id="SSF55785">
    <property type="entry name" value="PYP-like sensor domain (PAS domain)"/>
    <property type="match status" value="1"/>
</dbReference>
<dbReference type="InterPro" id="IPR051310">
    <property type="entry name" value="MCP_chemotaxis"/>
</dbReference>
<dbReference type="GO" id="GO:0005886">
    <property type="term" value="C:plasma membrane"/>
    <property type="evidence" value="ECO:0007669"/>
    <property type="project" value="UniProtKB-SubCell"/>
</dbReference>
<protein>
    <submittedName>
        <fullName evidence="18">Tar ligand binding domain-containing protein</fullName>
    </submittedName>
</protein>
<dbReference type="PANTHER" id="PTHR43531:SF14">
    <property type="entry name" value="METHYL-ACCEPTING CHEMOTAXIS PROTEIN I-RELATED"/>
    <property type="match status" value="1"/>
</dbReference>
<evidence type="ECO:0000256" key="14">
    <source>
        <dbReference type="SAM" id="Phobius"/>
    </source>
</evidence>
<evidence type="ECO:0000256" key="8">
    <source>
        <dbReference type="ARBA" id="ARBA00023136"/>
    </source>
</evidence>
<evidence type="ECO:0000256" key="10">
    <source>
        <dbReference type="ARBA" id="ARBA00029447"/>
    </source>
</evidence>
<feature type="region of interest" description="Disordered" evidence="13">
    <location>
        <begin position="902"/>
        <end position="950"/>
    </location>
</feature>
<dbReference type="GO" id="GO:0006935">
    <property type="term" value="P:chemotaxis"/>
    <property type="evidence" value="ECO:0007669"/>
    <property type="project" value="UniProtKB-KW"/>
</dbReference>
<comment type="caution">
    <text evidence="18">The sequence shown here is derived from an EMBL/GenBank/DDBJ whole genome shotgun (WGS) entry which is preliminary data.</text>
</comment>
<evidence type="ECO:0000256" key="1">
    <source>
        <dbReference type="ARBA" id="ARBA00004429"/>
    </source>
</evidence>
<feature type="domain" description="HAMP" evidence="17">
    <location>
        <begin position="373"/>
        <end position="425"/>
    </location>
</feature>
<dbReference type="Gene3D" id="1.10.287.950">
    <property type="entry name" value="Methyl-accepting chemotaxis protein"/>
    <property type="match status" value="1"/>
</dbReference>
<evidence type="ECO:0000256" key="3">
    <source>
        <dbReference type="ARBA" id="ARBA00022481"/>
    </source>
</evidence>
<dbReference type="Pfam" id="PF08447">
    <property type="entry name" value="PAS_3"/>
    <property type="match status" value="1"/>
</dbReference>
<feature type="compositionally biased region" description="Low complexity" evidence="13">
    <location>
        <begin position="902"/>
        <end position="915"/>
    </location>
</feature>
<feature type="transmembrane region" description="Helical" evidence="14">
    <location>
        <begin position="164"/>
        <end position="186"/>
    </location>
</feature>
<dbReference type="InterPro" id="IPR013655">
    <property type="entry name" value="PAS_fold_3"/>
</dbReference>
<dbReference type="InterPro" id="IPR003122">
    <property type="entry name" value="Tar_rcpt_lig-bd"/>
</dbReference>
<dbReference type="SMART" id="SM00304">
    <property type="entry name" value="HAMP"/>
    <property type="match status" value="2"/>
</dbReference>
<dbReference type="CDD" id="cd06225">
    <property type="entry name" value="HAMP"/>
    <property type="match status" value="1"/>
</dbReference>
<dbReference type="Pfam" id="PF02203">
    <property type="entry name" value="TarH"/>
    <property type="match status" value="1"/>
</dbReference>
<dbReference type="GO" id="GO:0007165">
    <property type="term" value="P:signal transduction"/>
    <property type="evidence" value="ECO:0007669"/>
    <property type="project" value="UniProtKB-KW"/>
</dbReference>
<gene>
    <name evidence="18" type="ORF">IPL58_02505</name>
</gene>
<keyword evidence="7 14" id="KW-1133">Transmembrane helix</keyword>
<feature type="transmembrane region" description="Helical" evidence="14">
    <location>
        <begin position="352"/>
        <end position="372"/>
    </location>
</feature>
<dbReference type="PROSITE" id="PS50112">
    <property type="entry name" value="PAS"/>
    <property type="match status" value="1"/>
</dbReference>
<dbReference type="Proteomes" id="UP000886689">
    <property type="component" value="Unassembled WGS sequence"/>
</dbReference>
<organism evidence="18 19">
    <name type="scientific">Candidatus Proximibacter danicus</name>
    <dbReference type="NCBI Taxonomy" id="2954365"/>
    <lineage>
        <taxon>Bacteria</taxon>
        <taxon>Pseudomonadati</taxon>
        <taxon>Pseudomonadota</taxon>
        <taxon>Betaproteobacteria</taxon>
        <taxon>Candidatus Proximibacter</taxon>
    </lineage>
</organism>
<dbReference type="Gene3D" id="6.10.340.10">
    <property type="match status" value="1"/>
</dbReference>
<evidence type="ECO:0000256" key="6">
    <source>
        <dbReference type="ARBA" id="ARBA00022692"/>
    </source>
</evidence>
<dbReference type="Pfam" id="PF18947">
    <property type="entry name" value="HAMP_2"/>
    <property type="match status" value="1"/>
</dbReference>
<evidence type="ECO:0000256" key="5">
    <source>
        <dbReference type="ARBA" id="ARBA00022519"/>
    </source>
</evidence>
<accession>A0A9D7PPA7</accession>
<dbReference type="SUPFAM" id="SSF58104">
    <property type="entry name" value="Methyl-accepting chemotaxis protein (MCP) signaling domain"/>
    <property type="match status" value="1"/>
</dbReference>
<dbReference type="SMART" id="SM00283">
    <property type="entry name" value="MA"/>
    <property type="match status" value="1"/>
</dbReference>
<dbReference type="Gene3D" id="3.30.450.20">
    <property type="entry name" value="PAS domain"/>
    <property type="match status" value="2"/>
</dbReference>
<evidence type="ECO:0000256" key="7">
    <source>
        <dbReference type="ARBA" id="ARBA00022989"/>
    </source>
</evidence>
<dbReference type="GO" id="GO:0004888">
    <property type="term" value="F:transmembrane signaling receptor activity"/>
    <property type="evidence" value="ECO:0007669"/>
    <property type="project" value="InterPro"/>
</dbReference>
<dbReference type="CDD" id="cd11386">
    <property type="entry name" value="MCP_signal"/>
    <property type="match status" value="1"/>
</dbReference>
<dbReference type="NCBIfam" id="TIGR00229">
    <property type="entry name" value="sensory_box"/>
    <property type="match status" value="1"/>
</dbReference>
<dbReference type="InterPro" id="IPR000014">
    <property type="entry name" value="PAS"/>
</dbReference>
<name>A0A9D7PPA7_9PROT</name>
<feature type="domain" description="Methyl-accepting transducer" evidence="15">
    <location>
        <begin position="652"/>
        <end position="881"/>
    </location>
</feature>
<keyword evidence="4" id="KW-0145">Chemotaxis</keyword>
<dbReference type="AlphaFoldDB" id="A0A9D7PPA7"/>
<dbReference type="FunFam" id="1.10.287.950:FF:000001">
    <property type="entry name" value="Methyl-accepting chemotaxis sensory transducer"/>
    <property type="match status" value="1"/>
</dbReference>
<dbReference type="CDD" id="cd00130">
    <property type="entry name" value="PAS"/>
    <property type="match status" value="1"/>
</dbReference>
<keyword evidence="6 14" id="KW-0812">Transmembrane</keyword>
<evidence type="ECO:0000259" key="17">
    <source>
        <dbReference type="PROSITE" id="PS50885"/>
    </source>
</evidence>
<evidence type="ECO:0000259" key="16">
    <source>
        <dbReference type="PROSITE" id="PS50112"/>
    </source>
</evidence>
<dbReference type="PANTHER" id="PTHR43531">
    <property type="entry name" value="PROTEIN ICFG"/>
    <property type="match status" value="1"/>
</dbReference>
<dbReference type="InterPro" id="IPR001610">
    <property type="entry name" value="PAC"/>
</dbReference>
<evidence type="ECO:0000256" key="4">
    <source>
        <dbReference type="ARBA" id="ARBA00022500"/>
    </source>
</evidence>
<comment type="subcellular location">
    <subcellularLocation>
        <location evidence="1">Cell inner membrane</location>
        <topology evidence="1">Multi-pass membrane protein</topology>
    </subcellularLocation>
</comment>
<sequence>MRINMPVTNVEVTLKDDTLIVSKTDLKGQLTYINKDFLDISGFSEAELLGTSHNIVRHPDMPVEAFEDLWRDLKAGRPWTGYVKNRCKNGDFYWVLATATPIRENGQVTGYMSVRRKVSRDIIVAVEAAYRRFREKQAGGARILHGQVVTGGEGLKNIRLKSKLIYGLAAMMLLAVVVGVVGMMGVSRSNQSLSDLYRHRLEPVQALAHISKLLADNRAQVMLALQHDPGLEVAKLHDHALTMHLDTITRNAAEITAQWDNYQKTVLDDKHQQLATAYVTARSAYVNDGLKVASTGLAEGRFADVQELLIRKINPLYTDAAARAEDLYKYQLENGKSQLQSAEAQGSQSQSWVIALLALAIAIGSVIAMVLLRAILKPLQAITSGFGSIAEGNYQTPVDISRDDEIGKVMQGLQSMQIQLGFNVAEAKRVSDENLRIKIGLDNVATNVMIADHTHNIIYLNQSVSAMFAAAEADIRKDMPEFSAAALLGSNIDIFHKNPAHQRSMLDRLTGTHRATIHLGGRTFTLTVTPVVNERGERLGTAVEWLDRTAEVAVENEVAEIVNAAANGDFSKRVALEGKQGFFLRLAEDLNRLLETARGGLDDVVAMLSAMADGDLTKSITAEYSGTFGQLKDDANSTVSRLREIIGQIKQSTDAINTAAQEIAVGNQDLSARTEEQASRLEETASSMEQLTGTVKQNADNARQANELASNAQSVAQKGGVVVSQVVQTMGAIHQSSSKISDIISVIDGIAFQTNILALNAAVEAARAGEQGRGFAVVATEVRSLAQRSAAAAKEIKSLISDSVEKVENGSKLVDQAGRTMEEVVASIARVAAIMTDIAGASREQSSGIEQVGLAVTQMDEVTQQNAALVEEAAAAAESLEEQARSLMDAVSVFRLADGQPSAPAAARQSPARPALSEPEDMGGRFVAQQSSRKVPVKLPASLDDEWAEF</sequence>
<dbReference type="InterPro" id="IPR004089">
    <property type="entry name" value="MCPsignal_dom"/>
</dbReference>
<dbReference type="SUPFAM" id="SSF158472">
    <property type="entry name" value="HAMP domain-like"/>
    <property type="match status" value="1"/>
</dbReference>
<evidence type="ECO:0000256" key="9">
    <source>
        <dbReference type="ARBA" id="ARBA00023224"/>
    </source>
</evidence>
<evidence type="ECO:0000313" key="19">
    <source>
        <dbReference type="Proteomes" id="UP000886689"/>
    </source>
</evidence>
<evidence type="ECO:0000256" key="2">
    <source>
        <dbReference type="ARBA" id="ARBA00022475"/>
    </source>
</evidence>
<feature type="coiled-coil region" evidence="12">
    <location>
        <begin position="859"/>
        <end position="890"/>
    </location>
</feature>
<dbReference type="Pfam" id="PF00672">
    <property type="entry name" value="HAMP"/>
    <property type="match status" value="1"/>
</dbReference>
<evidence type="ECO:0000256" key="11">
    <source>
        <dbReference type="PROSITE-ProRule" id="PRU00284"/>
    </source>
</evidence>
<dbReference type="EMBL" id="JADJUC010000002">
    <property type="protein sequence ID" value="MBK8523076.1"/>
    <property type="molecule type" value="Genomic_DNA"/>
</dbReference>